<gene>
    <name evidence="3" type="ORF">H0486_12985</name>
</gene>
<dbReference type="EMBL" id="JACEGA010000001">
    <property type="protein sequence ID" value="MBB2183788.1"/>
    <property type="molecule type" value="Genomic_DNA"/>
</dbReference>
<evidence type="ECO:0000313" key="4">
    <source>
        <dbReference type="Proteomes" id="UP000574276"/>
    </source>
</evidence>
<evidence type="ECO:0000256" key="1">
    <source>
        <dbReference type="SAM" id="Phobius"/>
    </source>
</evidence>
<evidence type="ECO:0000259" key="2">
    <source>
        <dbReference type="Pfam" id="PF14257"/>
    </source>
</evidence>
<reference evidence="3 4" key="1">
    <citation type="submission" date="2020-07" db="EMBL/GenBank/DDBJ databases">
        <title>Characterization and genome sequencing of isolate MD1, a novel member within the family Lachnospiraceae.</title>
        <authorList>
            <person name="Rettenmaier R."/>
            <person name="Di Bello L."/>
            <person name="Zinser C."/>
            <person name="Scheitz K."/>
            <person name="Liebl W."/>
            <person name="Zverlov V."/>
        </authorList>
    </citation>
    <scope>NUCLEOTIDE SEQUENCE [LARGE SCALE GENOMIC DNA]</scope>
    <source>
        <strain evidence="3 4">MD1</strain>
    </source>
</reference>
<dbReference type="InterPro" id="IPR025645">
    <property type="entry name" value="DUF4349"/>
</dbReference>
<name>A0A839K333_9FIRM</name>
<feature type="transmembrane region" description="Helical" evidence="1">
    <location>
        <begin position="278"/>
        <end position="304"/>
    </location>
</feature>
<dbReference type="AlphaFoldDB" id="A0A839K333"/>
<keyword evidence="1" id="KW-1133">Transmembrane helix</keyword>
<sequence length="337" mass="38828">MKKRRIGLLVLLLIGILSIVTACAKKEAHFNQARPDYNSGSTDMTTEMPAEATENTMELEKDSGSIGLSSTAVNDTSEVQSNDKIIRRFYLDVETQEFDDFIRKLNSEISRLNGYVENSEISGKRYNFENDLRYGNLTIRIPRDRVDEFVNIVGENGNVISLQETSENVTLEYVDIESRKKTLEIEQERLFELLEKTDNLDSIIALESRLSDIRYELQNYGTKLRTMDNQVDYSTVTLNVREVERMTPTVQAKQTVGSRIKNGISNTLYNISEGFKNFFVWFVVNLPYMLLWAAIITVITLITLRITKWSRLKKQFSQTDLRNIPKPDMENNSNEIK</sequence>
<dbReference type="Pfam" id="PF14257">
    <property type="entry name" value="DUF4349"/>
    <property type="match status" value="1"/>
</dbReference>
<protein>
    <submittedName>
        <fullName evidence="3">DUF4349 domain-containing protein</fullName>
    </submittedName>
</protein>
<organism evidence="3 4">
    <name type="scientific">Variimorphobacter saccharofermentans</name>
    <dbReference type="NCBI Taxonomy" id="2755051"/>
    <lineage>
        <taxon>Bacteria</taxon>
        <taxon>Bacillati</taxon>
        <taxon>Bacillota</taxon>
        <taxon>Clostridia</taxon>
        <taxon>Lachnospirales</taxon>
        <taxon>Lachnospiraceae</taxon>
        <taxon>Variimorphobacter</taxon>
    </lineage>
</organism>
<feature type="domain" description="DUF4349" evidence="2">
    <location>
        <begin position="84"/>
        <end position="299"/>
    </location>
</feature>
<dbReference type="PROSITE" id="PS51257">
    <property type="entry name" value="PROKAR_LIPOPROTEIN"/>
    <property type="match status" value="1"/>
</dbReference>
<accession>A0A839K333</accession>
<keyword evidence="1" id="KW-0812">Transmembrane</keyword>
<evidence type="ECO:0000313" key="3">
    <source>
        <dbReference type="EMBL" id="MBB2183788.1"/>
    </source>
</evidence>
<proteinExistence type="predicted"/>
<comment type="caution">
    <text evidence="3">The sequence shown here is derived from an EMBL/GenBank/DDBJ whole genome shotgun (WGS) entry which is preliminary data.</text>
</comment>
<keyword evidence="1" id="KW-0472">Membrane</keyword>
<dbReference type="Proteomes" id="UP000574276">
    <property type="component" value="Unassembled WGS sequence"/>
</dbReference>
<keyword evidence="4" id="KW-1185">Reference proteome</keyword>
<dbReference type="RefSeq" id="WP_228353413.1">
    <property type="nucleotide sequence ID" value="NZ_JACEGA010000001.1"/>
</dbReference>